<name>A0A840CGD6_9BACT</name>
<feature type="signal peptide" evidence="1">
    <location>
        <begin position="1"/>
        <end position="21"/>
    </location>
</feature>
<comment type="caution">
    <text evidence="2">The sequence shown here is derived from an EMBL/GenBank/DDBJ whole genome shotgun (WGS) entry which is preliminary data.</text>
</comment>
<dbReference type="PROSITE" id="PS51257">
    <property type="entry name" value="PROKAR_LIPOPROTEIN"/>
    <property type="match status" value="1"/>
</dbReference>
<organism evidence="2 3">
    <name type="scientific">Dysgonomonas hofstadii</name>
    <dbReference type="NCBI Taxonomy" id="637886"/>
    <lineage>
        <taxon>Bacteria</taxon>
        <taxon>Pseudomonadati</taxon>
        <taxon>Bacteroidota</taxon>
        <taxon>Bacteroidia</taxon>
        <taxon>Bacteroidales</taxon>
        <taxon>Dysgonomonadaceae</taxon>
        <taxon>Dysgonomonas</taxon>
    </lineage>
</organism>
<evidence type="ECO:0000313" key="2">
    <source>
        <dbReference type="EMBL" id="MBB4034281.1"/>
    </source>
</evidence>
<dbReference type="Proteomes" id="UP000555103">
    <property type="component" value="Unassembled WGS sequence"/>
</dbReference>
<protein>
    <submittedName>
        <fullName evidence="2">Uncharacterized protein</fullName>
    </submittedName>
</protein>
<proteinExistence type="predicted"/>
<evidence type="ECO:0000313" key="3">
    <source>
        <dbReference type="Proteomes" id="UP000555103"/>
    </source>
</evidence>
<gene>
    <name evidence="2" type="ORF">GGR21_000166</name>
</gene>
<reference evidence="2 3" key="1">
    <citation type="submission" date="2020-08" db="EMBL/GenBank/DDBJ databases">
        <title>Genomic Encyclopedia of Type Strains, Phase IV (KMG-IV): sequencing the most valuable type-strain genomes for metagenomic binning, comparative biology and taxonomic classification.</title>
        <authorList>
            <person name="Goeker M."/>
        </authorList>
    </citation>
    <scope>NUCLEOTIDE SEQUENCE [LARGE SCALE GENOMIC DNA]</scope>
    <source>
        <strain evidence="2 3">DSM 104969</strain>
    </source>
</reference>
<keyword evidence="1" id="KW-0732">Signal</keyword>
<dbReference type="AlphaFoldDB" id="A0A840CGD6"/>
<keyword evidence="3" id="KW-1185">Reference proteome</keyword>
<sequence length="617" mass="67745">MKKISKIFALFVFITMMFASCTPDSYELGAIDVKAEDLVEGIAYKIEHDASNPNIVYLTSLMESKYTPVWSHPQGRSVKSKVKLEIAFPGTYEVKFGVMTRGGLVYGEPVSFEIDDFYAGFVSDALWTMLSGGVDNEKTWYLDLDADGVSRYFTGPLYFYGTDDSWETVTNGVTLPEGSDSWSWQADWPGNKWMMDAANFGTMTFNLKGGANVTVEHLTIPSRGTETGTYMLSVEEHTMRIVDASPLHDTNRDGQVIDWGDIKILSLTENTMQLGVLRDAALSGEGACLLVYNYISKDYYDNWEPGEPEPPYTGNANDDLTSTFTKKWKMSVETPYNWTELDGTFLNNWSSAADYASAGYDYNQAMIKNISLSMTKTGEDTGNYIFTDGNAAEIKGSYETDEKNNIIFDQDISFVISGSQKLSTTTKDKALRIIRSETNESGELSGLWFGKRDETKEEYMVYHFELVTSGSGEGNEGTEVSFDASKILYGDLEGKGNLRIEIYNEYGAGTASNPPLDKDNFSFAGSVSVTFTLTGATNAGATGSYDASIYFADADWNPQGNGAVVNVNGDGTYTVQFNSAGTTAEGIMVFVVDIVGMAADITDMSSVKATVDKIVVK</sequence>
<accession>A0A840CGD6</accession>
<evidence type="ECO:0000256" key="1">
    <source>
        <dbReference type="SAM" id="SignalP"/>
    </source>
</evidence>
<dbReference type="RefSeq" id="WP_183305239.1">
    <property type="nucleotide sequence ID" value="NZ_JACIEP010000001.1"/>
</dbReference>
<feature type="chain" id="PRO_5032833516" evidence="1">
    <location>
        <begin position="22"/>
        <end position="617"/>
    </location>
</feature>
<dbReference type="EMBL" id="JACIEP010000001">
    <property type="protein sequence ID" value="MBB4034281.1"/>
    <property type="molecule type" value="Genomic_DNA"/>
</dbReference>